<reference evidence="3" key="1">
    <citation type="submission" date="2016-06" db="EMBL/GenBank/DDBJ databases">
        <authorList>
            <person name="Radolfova-Krizova L."/>
            <person name="Nemec A."/>
        </authorList>
    </citation>
    <scope>NUCLEOTIDE SEQUENCE [LARGE SCALE GENOMIC DNA]</scope>
    <source>
        <strain evidence="3">ANC 4275</strain>
    </source>
</reference>
<dbReference type="Gene3D" id="1.20.1270.180">
    <property type="match status" value="1"/>
</dbReference>
<dbReference type="STRING" id="1443941.A9J31_12080"/>
<dbReference type="OrthoDB" id="6655406at2"/>
<sequence>MLIAACDKVSEITGSAAKCDNETAKELVVESFSKSLNEVSSNRIKELIEIENVTIDMGKMRSALKQITFQVTDVRTNNTDPNSKKSYCATNFVVKLPEQMITDADSARAVYQENNVAQSAVLSDLSFEQNQLKKEIEYLVQPTDDGKKVFVTLENPDAIVYFVSNVAVDSLLKAARLNAAEVAKQEEVKRVAEQNAAAQEYQQVLLAEAKTNLDNANENLNLVWNATTKEVREQLLAEQKIWLKKRDLECKLESSNTENPEVYRLNCETNMTVTRTSELRQKIYYLEP</sequence>
<protein>
    <recommendedName>
        <fullName evidence="1">Lysozyme inhibitor LprI-like N-terminal domain-containing protein</fullName>
    </recommendedName>
</protein>
<organism evidence="2 3">
    <name type="scientific">Acinetobacter gandensis</name>
    <dbReference type="NCBI Taxonomy" id="1443941"/>
    <lineage>
        <taxon>Bacteria</taxon>
        <taxon>Pseudomonadati</taxon>
        <taxon>Pseudomonadota</taxon>
        <taxon>Gammaproteobacteria</taxon>
        <taxon>Moraxellales</taxon>
        <taxon>Moraxellaceae</taxon>
        <taxon>Acinetobacter</taxon>
    </lineage>
</organism>
<dbReference type="Proteomes" id="UP000185753">
    <property type="component" value="Unassembled WGS sequence"/>
</dbReference>
<dbReference type="EMBL" id="LZDS01000003">
    <property type="protein sequence ID" value="OBX29860.1"/>
    <property type="molecule type" value="Genomic_DNA"/>
</dbReference>
<keyword evidence="3" id="KW-1185">Reference proteome</keyword>
<dbReference type="InterPro" id="IPR009739">
    <property type="entry name" value="LprI-like_N"/>
</dbReference>
<dbReference type="Pfam" id="PF07007">
    <property type="entry name" value="LprI"/>
    <property type="match status" value="1"/>
</dbReference>
<name>A0A1A7RC81_9GAMM</name>
<proteinExistence type="predicted"/>
<evidence type="ECO:0000313" key="2">
    <source>
        <dbReference type="EMBL" id="OBX29860.1"/>
    </source>
</evidence>
<dbReference type="AlphaFoldDB" id="A0A1A7RC81"/>
<comment type="caution">
    <text evidence="2">The sequence shown here is derived from an EMBL/GenBank/DDBJ whole genome shotgun (WGS) entry which is preliminary data.</text>
</comment>
<accession>A0A1A7RC81</accession>
<feature type="domain" description="Lysozyme inhibitor LprI-like N-terminal" evidence="1">
    <location>
        <begin position="195"/>
        <end position="279"/>
    </location>
</feature>
<evidence type="ECO:0000313" key="3">
    <source>
        <dbReference type="Proteomes" id="UP000185753"/>
    </source>
</evidence>
<evidence type="ECO:0000259" key="1">
    <source>
        <dbReference type="Pfam" id="PF07007"/>
    </source>
</evidence>
<gene>
    <name evidence="2" type="ORF">A9J31_12080</name>
</gene>